<evidence type="ECO:0000256" key="1">
    <source>
        <dbReference type="SAM" id="MobiDB-lite"/>
    </source>
</evidence>
<reference evidence="2 3" key="1">
    <citation type="journal article" date="2020" name="Nature">
        <title>Six reference-quality genomes reveal evolution of bat adaptations.</title>
        <authorList>
            <person name="Jebb D."/>
            <person name="Huang Z."/>
            <person name="Pippel M."/>
            <person name="Hughes G.M."/>
            <person name="Lavrichenko K."/>
            <person name="Devanna P."/>
            <person name="Winkler S."/>
            <person name="Jermiin L.S."/>
            <person name="Skirmuntt E.C."/>
            <person name="Katzourakis A."/>
            <person name="Burkitt-Gray L."/>
            <person name="Ray D.A."/>
            <person name="Sullivan K.A.M."/>
            <person name="Roscito J.G."/>
            <person name="Kirilenko B.M."/>
            <person name="Davalos L.M."/>
            <person name="Corthals A.P."/>
            <person name="Power M.L."/>
            <person name="Jones G."/>
            <person name="Ransome R.D."/>
            <person name="Dechmann D.K.N."/>
            <person name="Locatelli A.G."/>
            <person name="Puechmaille S.J."/>
            <person name="Fedrigo O."/>
            <person name="Jarvis E.D."/>
            <person name="Hiller M."/>
            <person name="Vernes S.C."/>
            <person name="Myers E.W."/>
            <person name="Teeling E.C."/>
        </authorList>
    </citation>
    <scope>NUCLEOTIDE SEQUENCE [LARGE SCALE GENOMIC DNA]</scope>
    <source>
        <strain evidence="2">Bat1K_MPI-CBG_1</strain>
    </source>
</reference>
<evidence type="ECO:0000313" key="3">
    <source>
        <dbReference type="Proteomes" id="UP000664940"/>
    </source>
</evidence>
<name>A0A833ZZA4_9CHIR</name>
<gene>
    <name evidence="2" type="ORF">HJG60_011596</name>
</gene>
<accession>A0A833ZZA4</accession>
<feature type="compositionally biased region" description="Pro residues" evidence="1">
    <location>
        <begin position="283"/>
        <end position="292"/>
    </location>
</feature>
<sequence length="292" mass="30693">MATTASLLGLRGCVLPGGRGAGAGTLKGQPEDVPNHWPVSPRPEDNPSSPPAVFEGLACRGQGCLGHMLQTGGPHARHRLRARTLPREDPLLREQVPAMRPCLRARQLGAQVSADGNDVTTGQSPPSTRPWHTLRDTCTPTSLLFLLLKFYTCLVTDQVSQSETTMASGSLPEGGALGEPPVVQSAAQQVTPQASENWSHLAATVKQRRPRAFFCTKGELSVLAVGCLHLLLNLPQPSSTALNGERESTLTAVAQWDGRHSVNHKVSGSIPGQGTSLGCGPGPRTPPPTSGA</sequence>
<dbReference type="Proteomes" id="UP000664940">
    <property type="component" value="Unassembled WGS sequence"/>
</dbReference>
<dbReference type="EMBL" id="JABVXQ010000007">
    <property type="protein sequence ID" value="KAF6099871.1"/>
    <property type="molecule type" value="Genomic_DNA"/>
</dbReference>
<feature type="region of interest" description="Disordered" evidence="1">
    <location>
        <begin position="21"/>
        <end position="49"/>
    </location>
</feature>
<proteinExistence type="predicted"/>
<organism evidence="2 3">
    <name type="scientific">Phyllostomus discolor</name>
    <name type="common">pale spear-nosed bat</name>
    <dbReference type="NCBI Taxonomy" id="89673"/>
    <lineage>
        <taxon>Eukaryota</taxon>
        <taxon>Metazoa</taxon>
        <taxon>Chordata</taxon>
        <taxon>Craniata</taxon>
        <taxon>Vertebrata</taxon>
        <taxon>Euteleostomi</taxon>
        <taxon>Mammalia</taxon>
        <taxon>Eutheria</taxon>
        <taxon>Laurasiatheria</taxon>
        <taxon>Chiroptera</taxon>
        <taxon>Yangochiroptera</taxon>
        <taxon>Phyllostomidae</taxon>
        <taxon>Phyllostominae</taxon>
        <taxon>Phyllostomus</taxon>
    </lineage>
</organism>
<protein>
    <submittedName>
        <fullName evidence="2">Uncharacterized protein</fullName>
    </submittedName>
</protein>
<evidence type="ECO:0000313" key="2">
    <source>
        <dbReference type="EMBL" id="KAF6099871.1"/>
    </source>
</evidence>
<feature type="region of interest" description="Disordered" evidence="1">
    <location>
        <begin position="268"/>
        <end position="292"/>
    </location>
</feature>
<comment type="caution">
    <text evidence="2">The sequence shown here is derived from an EMBL/GenBank/DDBJ whole genome shotgun (WGS) entry which is preliminary data.</text>
</comment>
<dbReference type="AlphaFoldDB" id="A0A833ZZA4"/>